<dbReference type="AlphaFoldDB" id="A0A3N0CI53"/>
<evidence type="ECO:0000256" key="1">
    <source>
        <dbReference type="SAM" id="Phobius"/>
    </source>
</evidence>
<proteinExistence type="predicted"/>
<reference evidence="3 4" key="1">
    <citation type="submission" date="2018-11" db="EMBL/GenBank/DDBJ databases">
        <authorList>
            <person name="Li F."/>
        </authorList>
    </citation>
    <scope>NUCLEOTIDE SEQUENCE [LARGE SCALE GENOMIC DNA]</scope>
    <source>
        <strain evidence="3 4">Gsoil 097</strain>
    </source>
</reference>
<protein>
    <recommendedName>
        <fullName evidence="5">DUF2269 family protein</fullName>
    </recommendedName>
</protein>
<comment type="caution">
    <text evidence="3">The sequence shown here is derived from an EMBL/GenBank/DDBJ whole genome shotgun (WGS) entry which is preliminary data.</text>
</comment>
<keyword evidence="2" id="KW-0732">Signal</keyword>
<evidence type="ECO:0000313" key="4">
    <source>
        <dbReference type="Proteomes" id="UP000267128"/>
    </source>
</evidence>
<accession>A0A3N0CI53</accession>
<dbReference type="Proteomes" id="UP000267128">
    <property type="component" value="Unassembled WGS sequence"/>
</dbReference>
<keyword evidence="1" id="KW-0812">Transmembrane</keyword>
<gene>
    <name evidence="3" type="ORF">EFK50_14940</name>
</gene>
<keyword evidence="1" id="KW-0472">Membrane</keyword>
<feature type="chain" id="PRO_5018214684" description="DUF2269 family protein" evidence="2">
    <location>
        <begin position="24"/>
        <end position="149"/>
    </location>
</feature>
<feature type="transmembrane region" description="Helical" evidence="1">
    <location>
        <begin position="82"/>
        <end position="105"/>
    </location>
</feature>
<sequence>MFKILFALHLLTAIFAIGPLVHAATTASRGLRTADAGATAAAARTVTLYSYVSLAVVVFGFGVMSMDNPYGPGKVAEFSEAWIWLSALLWLVAVGLALGVIAPALQQATTRIGAGEAVDAMVGKVAASGGIVGLIFAGIVFLMVYKPGS</sequence>
<dbReference type="EMBL" id="RJSE01000007">
    <property type="protein sequence ID" value="RNL63009.1"/>
    <property type="molecule type" value="Genomic_DNA"/>
</dbReference>
<feature type="transmembrane region" description="Helical" evidence="1">
    <location>
        <begin position="125"/>
        <end position="145"/>
    </location>
</feature>
<feature type="transmembrane region" description="Helical" evidence="1">
    <location>
        <begin position="47"/>
        <end position="70"/>
    </location>
</feature>
<keyword evidence="1" id="KW-1133">Transmembrane helix</keyword>
<organism evidence="3 4">
    <name type="scientific">Nocardioides marmoriginsengisoli</name>
    <dbReference type="NCBI Taxonomy" id="661483"/>
    <lineage>
        <taxon>Bacteria</taxon>
        <taxon>Bacillati</taxon>
        <taxon>Actinomycetota</taxon>
        <taxon>Actinomycetes</taxon>
        <taxon>Propionibacteriales</taxon>
        <taxon>Nocardioidaceae</taxon>
        <taxon>Nocardioides</taxon>
    </lineage>
</organism>
<dbReference type="OrthoDB" id="5190563at2"/>
<evidence type="ECO:0000313" key="3">
    <source>
        <dbReference type="EMBL" id="RNL63009.1"/>
    </source>
</evidence>
<evidence type="ECO:0000256" key="2">
    <source>
        <dbReference type="SAM" id="SignalP"/>
    </source>
</evidence>
<feature type="signal peptide" evidence="2">
    <location>
        <begin position="1"/>
        <end position="23"/>
    </location>
</feature>
<dbReference type="RefSeq" id="WP_123228301.1">
    <property type="nucleotide sequence ID" value="NZ_RJSE01000007.1"/>
</dbReference>
<name>A0A3N0CI53_9ACTN</name>
<keyword evidence="4" id="KW-1185">Reference proteome</keyword>
<evidence type="ECO:0008006" key="5">
    <source>
        <dbReference type="Google" id="ProtNLM"/>
    </source>
</evidence>